<dbReference type="GeneID" id="82202442"/>
<gene>
    <name evidence="1" type="ORF">BO223_07295</name>
</gene>
<dbReference type="InterPro" id="IPR011664">
    <property type="entry name" value="Abi_system_AbiD/AbiF-like"/>
</dbReference>
<sequence length="329" mass="38422">MAIKTTNGLMKHLRDHGIDINGSTEKRQLRNLGYYHLYKGYRFYRVSANRLPFTDFEKIHRTYEYDIELKNLLYRWTIFLETAFKNVILQSTIEFIKSDKIRDFYDNALESGPTLPANAKQKEKKDATSSKLGEIRFLQNKILESYNHKNPIIQHHYDQSDQVPIWGLFEILMFGDLGQLTRCLKLDLRKKISQEIGLNLQNDKEARMLEHYIFLIKDLRNAIAHDNVVYDGRFIQNTKAKGLRNDCITYLENKTSIKGINFNTIEDILILVCYLLKLLGVQKRQIKSLVNSYISLTKDFIADMNDPAITSKQIRSDTLSKANKILAFL</sequence>
<dbReference type="EMBL" id="MPJZ01000057">
    <property type="protein sequence ID" value="OLU44746.1"/>
    <property type="molecule type" value="Genomic_DNA"/>
</dbReference>
<dbReference type="Pfam" id="PF07751">
    <property type="entry name" value="Abi_2"/>
    <property type="match status" value="1"/>
</dbReference>
<evidence type="ECO:0008006" key="3">
    <source>
        <dbReference type="Google" id="ProtNLM"/>
    </source>
</evidence>
<accession>A0A1Q9YJS3</accession>
<evidence type="ECO:0000313" key="1">
    <source>
        <dbReference type="EMBL" id="OLU44746.1"/>
    </source>
</evidence>
<dbReference type="AlphaFoldDB" id="A0A1Q9YJS3"/>
<protein>
    <recommendedName>
        <fullName evidence="3">CAAX protease</fullName>
    </recommendedName>
</protein>
<comment type="caution">
    <text evidence="1">The sequence shown here is derived from an EMBL/GenBank/DDBJ whole genome shotgun (WGS) entry which is preliminary data.</text>
</comment>
<proteinExistence type="predicted"/>
<dbReference type="Proteomes" id="UP000186758">
    <property type="component" value="Unassembled WGS sequence"/>
</dbReference>
<organism evidence="1 2">
    <name type="scientific">Faecalibaculum rodentium</name>
    <dbReference type="NCBI Taxonomy" id="1702221"/>
    <lineage>
        <taxon>Bacteria</taxon>
        <taxon>Bacillati</taxon>
        <taxon>Bacillota</taxon>
        <taxon>Erysipelotrichia</taxon>
        <taxon>Erysipelotrichales</taxon>
        <taxon>Erysipelotrichaceae</taxon>
        <taxon>Faecalibaculum</taxon>
    </lineage>
</organism>
<evidence type="ECO:0000313" key="2">
    <source>
        <dbReference type="Proteomes" id="UP000186758"/>
    </source>
</evidence>
<name>A0A1Q9YJS3_9FIRM</name>
<dbReference type="RefSeq" id="WP_075818773.1">
    <property type="nucleotide sequence ID" value="NZ_MPJZ01000057.1"/>
</dbReference>
<reference evidence="1 2" key="1">
    <citation type="submission" date="2016-11" db="EMBL/GenBank/DDBJ databases">
        <title>Description of two novel members of the family Erysipelotrichaceae: Ileibacterium lipovorans gen. nov., sp. nov. and Dubosiella newyorkensis, gen. nov., sp. nov.</title>
        <authorList>
            <person name="Cox L.M."/>
            <person name="Sohn J."/>
            <person name="Tyrrell K.L."/>
            <person name="Citron D.M."/>
            <person name="Lawson P.A."/>
            <person name="Patel N.B."/>
            <person name="Iizumi T."/>
            <person name="Perez-Perez G.I."/>
            <person name="Goldstein E.J."/>
            <person name="Blaser M.J."/>
        </authorList>
    </citation>
    <scope>NUCLEOTIDE SEQUENCE [LARGE SCALE GENOMIC DNA]</scope>
    <source>
        <strain evidence="1 2">NYU-BL-K8</strain>
    </source>
</reference>